<accession>A0ABQ3UQY0</accession>
<dbReference type="Proteomes" id="UP000654345">
    <property type="component" value="Unassembled WGS sequence"/>
</dbReference>
<gene>
    <name evidence="15" type="ORF">KSB_35940</name>
</gene>
<reference evidence="15 16" key="1">
    <citation type="journal article" date="2021" name="Int. J. Syst. Evol. Microbiol.">
        <title>Reticulibacter mediterranei gen. nov., sp. nov., within the new family Reticulibacteraceae fam. nov., and Ktedonospora formicarum gen. nov., sp. nov., Ktedonobacter robiniae sp. nov., Dictyobacter formicarum sp. nov. and Dictyobacter arantiisoli sp. nov., belonging to the class Ktedonobacteria.</title>
        <authorList>
            <person name="Yabe S."/>
            <person name="Zheng Y."/>
            <person name="Wang C.M."/>
            <person name="Sakai Y."/>
            <person name="Abe K."/>
            <person name="Yokota A."/>
            <person name="Donadio S."/>
            <person name="Cavaletti L."/>
            <person name="Monciardini P."/>
        </authorList>
    </citation>
    <scope>NUCLEOTIDE SEQUENCE [LARGE SCALE GENOMIC DNA]</scope>
    <source>
        <strain evidence="15 16">SOSP1-30</strain>
    </source>
</reference>
<evidence type="ECO:0000259" key="14">
    <source>
        <dbReference type="SMART" id="SM00478"/>
    </source>
</evidence>
<evidence type="ECO:0000256" key="1">
    <source>
        <dbReference type="ARBA" id="ARBA00000843"/>
    </source>
</evidence>
<dbReference type="Gene3D" id="1.10.340.30">
    <property type="entry name" value="Hypothetical protein, domain 2"/>
    <property type="match status" value="1"/>
</dbReference>
<dbReference type="CDD" id="cd00056">
    <property type="entry name" value="ENDO3c"/>
    <property type="match status" value="1"/>
</dbReference>
<evidence type="ECO:0000256" key="13">
    <source>
        <dbReference type="ARBA" id="ARBA00023295"/>
    </source>
</evidence>
<proteinExistence type="inferred from homology"/>
<evidence type="ECO:0000256" key="4">
    <source>
        <dbReference type="ARBA" id="ARBA00012045"/>
    </source>
</evidence>
<dbReference type="EC" id="3.2.2.31" evidence="4"/>
<comment type="cofactor">
    <cofactor evidence="2">
        <name>[4Fe-4S] cluster</name>
        <dbReference type="ChEBI" id="CHEBI:49883"/>
    </cofactor>
</comment>
<evidence type="ECO:0000313" key="16">
    <source>
        <dbReference type="Proteomes" id="UP000654345"/>
    </source>
</evidence>
<dbReference type="InterPro" id="IPR004035">
    <property type="entry name" value="Endouclease-III_FeS-bd_BS"/>
</dbReference>
<keyword evidence="10" id="KW-0408">Iron</keyword>
<evidence type="ECO:0000256" key="12">
    <source>
        <dbReference type="ARBA" id="ARBA00023204"/>
    </source>
</evidence>
<keyword evidence="13" id="KW-0326">Glycosidase</keyword>
<evidence type="ECO:0000256" key="7">
    <source>
        <dbReference type="ARBA" id="ARBA00022723"/>
    </source>
</evidence>
<evidence type="ECO:0000256" key="3">
    <source>
        <dbReference type="ARBA" id="ARBA00008343"/>
    </source>
</evidence>
<keyword evidence="11" id="KW-0411">Iron-sulfur</keyword>
<keyword evidence="16" id="KW-1185">Reference proteome</keyword>
<evidence type="ECO:0000256" key="10">
    <source>
        <dbReference type="ARBA" id="ARBA00023004"/>
    </source>
</evidence>
<dbReference type="InterPro" id="IPR003651">
    <property type="entry name" value="Endonuclease3_FeS-loop_motif"/>
</dbReference>
<comment type="similarity">
    <text evidence="3">Belongs to the Nth/MutY family.</text>
</comment>
<dbReference type="Pfam" id="PF00633">
    <property type="entry name" value="HHH"/>
    <property type="match status" value="1"/>
</dbReference>
<evidence type="ECO:0000256" key="2">
    <source>
        <dbReference type="ARBA" id="ARBA00001966"/>
    </source>
</evidence>
<evidence type="ECO:0000256" key="11">
    <source>
        <dbReference type="ARBA" id="ARBA00023014"/>
    </source>
</evidence>
<dbReference type="SUPFAM" id="SSF48150">
    <property type="entry name" value="DNA-glycosylase"/>
    <property type="match status" value="1"/>
</dbReference>
<keyword evidence="12" id="KW-0234">DNA repair</keyword>
<dbReference type="InterPro" id="IPR000445">
    <property type="entry name" value="HhH_motif"/>
</dbReference>
<evidence type="ECO:0000256" key="8">
    <source>
        <dbReference type="ARBA" id="ARBA00022763"/>
    </source>
</evidence>
<comment type="catalytic activity">
    <reaction evidence="1">
        <text>Hydrolyzes free adenine bases from 7,8-dihydro-8-oxoguanine:adenine mismatched double-stranded DNA, leaving an apurinic site.</text>
        <dbReference type="EC" id="3.2.2.31"/>
    </reaction>
</comment>
<dbReference type="SMART" id="SM00478">
    <property type="entry name" value="ENDO3c"/>
    <property type="match status" value="1"/>
</dbReference>
<keyword evidence="6" id="KW-0004">4Fe-4S</keyword>
<dbReference type="Pfam" id="PF00730">
    <property type="entry name" value="HhH-GPD"/>
    <property type="match status" value="1"/>
</dbReference>
<dbReference type="PROSITE" id="PS00764">
    <property type="entry name" value="ENDONUCLEASE_III_1"/>
    <property type="match status" value="1"/>
</dbReference>
<dbReference type="InterPro" id="IPR011257">
    <property type="entry name" value="DNA_glycosylase"/>
</dbReference>
<dbReference type="InterPro" id="IPR044298">
    <property type="entry name" value="MIG/MutY"/>
</dbReference>
<dbReference type="InterPro" id="IPR003265">
    <property type="entry name" value="HhH-GPD_domain"/>
</dbReference>
<keyword evidence="9" id="KW-0378">Hydrolase</keyword>
<protein>
    <recommendedName>
        <fullName evidence="5">Adenine DNA glycosylase</fullName>
        <ecNumber evidence="4">3.2.2.31</ecNumber>
    </recommendedName>
</protein>
<evidence type="ECO:0000256" key="6">
    <source>
        <dbReference type="ARBA" id="ARBA00022485"/>
    </source>
</evidence>
<dbReference type="RefSeq" id="WP_201371752.1">
    <property type="nucleotide sequence ID" value="NZ_BNJG01000001.1"/>
</dbReference>
<sequence>MERTETIPYEPAPETVARATWLRGQLLSWFRSSGRSFPWRDPGRRPYEIAVAEILLQKTTAAGVARAYSGFIKRYPSWASLALARLEDLESELRPLGLWRQRALVLRQLAQSIEERGGDVPCSRAELERLRGIGPYTASAILAIVYGRTEALLDVNMARLLDRFFGPIGSSGKERSRSLHQLASLLVKGGHCLQINWSALDFGALVCKARRPRCQECQLKAECWYARTQITPTSDAPSG</sequence>
<dbReference type="PANTHER" id="PTHR42944:SF1">
    <property type="entry name" value="ADENINE DNA GLYCOSYLASE"/>
    <property type="match status" value="1"/>
</dbReference>
<keyword evidence="7" id="KW-0479">Metal-binding</keyword>
<dbReference type="EMBL" id="BNJG01000001">
    <property type="protein sequence ID" value="GHO55119.1"/>
    <property type="molecule type" value="Genomic_DNA"/>
</dbReference>
<keyword evidence="8" id="KW-0227">DNA damage</keyword>
<name>A0ABQ3UQY0_9CHLR</name>
<feature type="domain" description="HhH-GPD" evidence="14">
    <location>
        <begin position="55"/>
        <end position="205"/>
    </location>
</feature>
<evidence type="ECO:0000256" key="5">
    <source>
        <dbReference type="ARBA" id="ARBA00022023"/>
    </source>
</evidence>
<dbReference type="InterPro" id="IPR023170">
    <property type="entry name" value="HhH_base_excis_C"/>
</dbReference>
<comment type="caution">
    <text evidence="15">The sequence shown here is derived from an EMBL/GenBank/DDBJ whole genome shotgun (WGS) entry which is preliminary data.</text>
</comment>
<organism evidence="15 16">
    <name type="scientific">Ktedonobacter robiniae</name>
    <dbReference type="NCBI Taxonomy" id="2778365"/>
    <lineage>
        <taxon>Bacteria</taxon>
        <taxon>Bacillati</taxon>
        <taxon>Chloroflexota</taxon>
        <taxon>Ktedonobacteria</taxon>
        <taxon>Ktedonobacterales</taxon>
        <taxon>Ktedonobacteraceae</taxon>
        <taxon>Ktedonobacter</taxon>
    </lineage>
</organism>
<dbReference type="SMART" id="SM00525">
    <property type="entry name" value="FES"/>
    <property type="match status" value="1"/>
</dbReference>
<evidence type="ECO:0000256" key="9">
    <source>
        <dbReference type="ARBA" id="ARBA00022801"/>
    </source>
</evidence>
<dbReference type="Gene3D" id="1.10.1670.10">
    <property type="entry name" value="Helix-hairpin-Helix base-excision DNA repair enzymes (C-terminal)"/>
    <property type="match status" value="1"/>
</dbReference>
<evidence type="ECO:0000313" key="15">
    <source>
        <dbReference type="EMBL" id="GHO55119.1"/>
    </source>
</evidence>
<dbReference type="PANTHER" id="PTHR42944">
    <property type="entry name" value="ADENINE DNA GLYCOSYLASE"/>
    <property type="match status" value="1"/>
</dbReference>